<reference evidence="3" key="1">
    <citation type="submission" date="2009-11" db="EMBL/GenBank/DDBJ databases">
        <title>The complete genome of Sulfurospirillum deleyianum DSM 6946.</title>
        <authorList>
            <consortium name="US DOE Joint Genome Institute (JGI-PGF)"/>
            <person name="Lucas S."/>
            <person name="Copeland A."/>
            <person name="Lapidus A."/>
            <person name="Glavina del Rio T."/>
            <person name="Dalin E."/>
            <person name="Tice H."/>
            <person name="Bruce D."/>
            <person name="Goodwin L."/>
            <person name="Pitluck S."/>
            <person name="Kyrpides N."/>
            <person name="Mavromatis K."/>
            <person name="Ivanova N."/>
            <person name="Ovchinnikova G."/>
            <person name="Munk A.C."/>
            <person name="Lu M."/>
            <person name="Brettin T."/>
            <person name="Detter J.C."/>
            <person name="Han C."/>
            <person name="Tapia R."/>
            <person name="Larimer F."/>
            <person name="Land M."/>
            <person name="Hauser L."/>
            <person name="Markowitz V."/>
            <person name="Cheng J.F."/>
            <person name="Hugenholtz P."/>
            <person name="Woyke T."/>
            <person name="Wu D."/>
            <person name="Aumann P."/>
            <person name="Schneider S."/>
            <person name="Lang E."/>
            <person name="Spring S."/>
            <person name="Klenk H.P."/>
            <person name="Eisen J.A."/>
        </authorList>
    </citation>
    <scope>NUCLEOTIDE SEQUENCE [LARGE SCALE GENOMIC DNA]</scope>
    <source>
        <strain evidence="3">ATCC 51133 / DSM 6946 / 5175</strain>
    </source>
</reference>
<gene>
    <name evidence="2" type="ordered locus">Sdel_0531</name>
</gene>
<feature type="binding site" evidence="1">
    <location>
        <position position="84"/>
    </location>
    <ligand>
        <name>Mg(2+)</name>
        <dbReference type="ChEBI" id="CHEBI:18420"/>
        <label>1</label>
        <note>catalytic</note>
    </ligand>
</feature>
<dbReference type="HOGENOM" id="CLU_044118_5_1_7"/>
<proteinExistence type="predicted"/>
<feature type="binding site" evidence="1">
    <location>
        <position position="202"/>
    </location>
    <ligand>
        <name>Mg(2+)</name>
        <dbReference type="ChEBI" id="CHEBI:18420"/>
        <label>1</label>
        <note>catalytic</note>
    </ligand>
</feature>
<evidence type="ECO:0000313" key="2">
    <source>
        <dbReference type="EMBL" id="ACZ11568.1"/>
    </source>
</evidence>
<keyword evidence="3" id="KW-1185">Reference proteome</keyword>
<dbReference type="AlphaFoldDB" id="D1AZV1"/>
<keyword evidence="1" id="KW-0460">Magnesium</keyword>
<dbReference type="KEGG" id="sdl:Sdel_0531"/>
<dbReference type="STRING" id="525898.Sdel_0531"/>
<dbReference type="InterPro" id="IPR000760">
    <property type="entry name" value="Inositol_monophosphatase-like"/>
</dbReference>
<feature type="binding site" evidence="1">
    <location>
        <position position="81"/>
    </location>
    <ligand>
        <name>Mg(2+)</name>
        <dbReference type="ChEBI" id="CHEBI:18420"/>
        <label>1</label>
        <note>catalytic</note>
    </ligand>
</feature>
<name>D1AZV1_SULD5</name>
<dbReference type="RefSeq" id="WP_012856334.1">
    <property type="nucleotide sequence ID" value="NC_013512.1"/>
</dbReference>
<reference evidence="2 3" key="2">
    <citation type="journal article" date="2010" name="Stand. Genomic Sci.">
        <title>Complete genome sequence of Sulfurospirillum deleyianum type strain (5175).</title>
        <authorList>
            <person name="Sikorski J."/>
            <person name="Lapidus A."/>
            <person name="Copeland A."/>
            <person name="Glavina Del Rio T."/>
            <person name="Nolan M."/>
            <person name="Lucas S."/>
            <person name="Chen F."/>
            <person name="Tice H."/>
            <person name="Cheng J.F."/>
            <person name="Saunders E."/>
            <person name="Bruce D."/>
            <person name="Goodwin L."/>
            <person name="Pitluck S."/>
            <person name="Ovchinnikova G."/>
            <person name="Pati A."/>
            <person name="Ivanova N."/>
            <person name="Mavromatis K."/>
            <person name="Chen A."/>
            <person name="Palaniappan K."/>
            <person name="Chain P."/>
            <person name="Land M."/>
            <person name="Hauser L."/>
            <person name="Chang Y.J."/>
            <person name="Jeffries C.D."/>
            <person name="Brettin T."/>
            <person name="Detter J.C."/>
            <person name="Han C."/>
            <person name="Rohde M."/>
            <person name="Lang E."/>
            <person name="Spring S."/>
            <person name="Goker M."/>
            <person name="Bristow J."/>
            <person name="Eisen J.A."/>
            <person name="Markowitz V."/>
            <person name="Hugenholtz P."/>
            <person name="Kyrpides N.C."/>
            <person name="Klenk H.P."/>
        </authorList>
    </citation>
    <scope>NUCLEOTIDE SEQUENCE [LARGE SCALE GENOMIC DNA]</scope>
    <source>
        <strain evidence="3">ATCC 51133 / DSM 6946 / 5175</strain>
    </source>
</reference>
<dbReference type="eggNOG" id="COG0483">
    <property type="taxonomic scope" value="Bacteria"/>
</dbReference>
<sequence length="241" mass="26802">MRFIEAVLRANEELYTLLHVKGLQTTHHQAFEVGAGGDRSAGIDLEAEKIFIKHLLPFGEILSEESGVIENPATSARIVLDPIDGSDNLLSHLPYYGTSVAYFEAGKCTQAVIVNLANGDVFIKDEQGLRQGKIGSDTFLYVRKNSFSKVGIFERSYASNCVHQKLFDAKIKYRSPGAFALSLAYAHDVDFVLYVGKMRSYDIEAGLFMCADLETFCEGEIFLVSKDKEIFDKMIGLFKSD</sequence>
<evidence type="ECO:0000313" key="3">
    <source>
        <dbReference type="Proteomes" id="UP000002222"/>
    </source>
</evidence>
<feature type="binding site" evidence="1">
    <location>
        <position position="64"/>
    </location>
    <ligand>
        <name>Mg(2+)</name>
        <dbReference type="ChEBI" id="CHEBI:18420"/>
        <label>1</label>
        <note>catalytic</note>
    </ligand>
</feature>
<keyword evidence="1" id="KW-0479">Metal-binding</keyword>
<evidence type="ECO:0000256" key="1">
    <source>
        <dbReference type="PIRSR" id="PIRSR600760-2"/>
    </source>
</evidence>
<dbReference type="Gene3D" id="3.30.540.10">
    <property type="entry name" value="Fructose-1,6-Bisphosphatase, subunit A, domain 1"/>
    <property type="match status" value="1"/>
</dbReference>
<dbReference type="SUPFAM" id="SSF56655">
    <property type="entry name" value="Carbohydrate phosphatase"/>
    <property type="match status" value="1"/>
</dbReference>
<dbReference type="Pfam" id="PF00459">
    <property type="entry name" value="Inositol_P"/>
    <property type="match status" value="1"/>
</dbReference>
<accession>D1AZV1</accession>
<dbReference type="GO" id="GO:0046872">
    <property type="term" value="F:metal ion binding"/>
    <property type="evidence" value="ECO:0007669"/>
    <property type="project" value="UniProtKB-KW"/>
</dbReference>
<protein>
    <submittedName>
        <fullName evidence="2">Inositol monophosphatase</fullName>
    </submittedName>
</protein>
<organism evidence="2 3">
    <name type="scientific">Sulfurospirillum deleyianum (strain ATCC 51133 / DSM 6946 / 5175)</name>
    <dbReference type="NCBI Taxonomy" id="525898"/>
    <lineage>
        <taxon>Bacteria</taxon>
        <taxon>Pseudomonadati</taxon>
        <taxon>Campylobacterota</taxon>
        <taxon>Epsilonproteobacteria</taxon>
        <taxon>Campylobacterales</taxon>
        <taxon>Sulfurospirillaceae</taxon>
        <taxon>Sulfurospirillum</taxon>
    </lineage>
</organism>
<comment type="cofactor">
    <cofactor evidence="1">
        <name>Mg(2+)</name>
        <dbReference type="ChEBI" id="CHEBI:18420"/>
    </cofactor>
</comment>
<dbReference type="Proteomes" id="UP000002222">
    <property type="component" value="Chromosome"/>
</dbReference>
<dbReference type="EMBL" id="CP001816">
    <property type="protein sequence ID" value="ACZ11568.1"/>
    <property type="molecule type" value="Genomic_DNA"/>
</dbReference>
<dbReference type="OrthoDB" id="5329730at2"/>
<feature type="binding site" evidence="1">
    <location>
        <position position="83"/>
    </location>
    <ligand>
        <name>Mg(2+)</name>
        <dbReference type="ChEBI" id="CHEBI:18420"/>
        <label>1</label>
        <note>catalytic</note>
    </ligand>
</feature>